<dbReference type="Proteomes" id="UP000001568">
    <property type="component" value="Chromosome 18"/>
</dbReference>
<dbReference type="SUPFAM" id="SSF51735">
    <property type="entry name" value="NAD(P)-binding Rossmann-fold domains"/>
    <property type="match status" value="1"/>
</dbReference>
<accession>A4SAA1</accession>
<dbReference type="InterPro" id="IPR001732">
    <property type="entry name" value="UDP-Glc/GDP-Man_DH_N"/>
</dbReference>
<dbReference type="GeneID" id="5006354"/>
<evidence type="ECO:0000259" key="1">
    <source>
        <dbReference type="Pfam" id="PF03721"/>
    </source>
</evidence>
<dbReference type="PANTHER" id="PTHR43750">
    <property type="entry name" value="UDP-GLUCOSE 6-DEHYDROGENASE TUAD"/>
    <property type="match status" value="1"/>
</dbReference>
<sequence length="210" mass="23487">MATTRSILQTTRARFVGLGRLGLCTALKCEQADWDIVGSDVFPAHVDSINEITLRLTEPRVEEALRSSKHLRATLKLREVIDRVDMVFILVATPTDSGDQAYDTSALKQTLDDLRHGVTWLDLDRCKVSYVAYESNCPVDIIEESQLLEIAKRLVRRGKKVTVFDRVAIVHLVRGTYGQLFDYEICDTTAGGVAPIPNTTMENPLSSYTK</sequence>
<name>A4SAA1_OSTLU</name>
<feature type="domain" description="UDP-glucose/GDP-mannose dehydrogenase N-terminal" evidence="1">
    <location>
        <begin position="15"/>
        <end position="118"/>
    </location>
</feature>
<dbReference type="EMBL" id="CP000598">
    <property type="protein sequence ID" value="ABP00665.1"/>
    <property type="molecule type" value="Genomic_DNA"/>
</dbReference>
<dbReference type="Gene3D" id="3.40.50.720">
    <property type="entry name" value="NAD(P)-binding Rossmann-like Domain"/>
    <property type="match status" value="1"/>
</dbReference>
<proteinExistence type="predicted"/>
<dbReference type="GO" id="GO:0051287">
    <property type="term" value="F:NAD binding"/>
    <property type="evidence" value="ECO:0007669"/>
    <property type="project" value="InterPro"/>
</dbReference>
<reference evidence="2 3" key="1">
    <citation type="journal article" date="2007" name="Proc. Natl. Acad. Sci. U.S.A.">
        <title>The tiny eukaryote Ostreococcus provides genomic insights into the paradox of plankton speciation.</title>
        <authorList>
            <person name="Palenik B."/>
            <person name="Grimwood J."/>
            <person name="Aerts A."/>
            <person name="Rouze P."/>
            <person name="Salamov A."/>
            <person name="Putnam N."/>
            <person name="Dupont C."/>
            <person name="Jorgensen R."/>
            <person name="Derelle E."/>
            <person name="Rombauts S."/>
            <person name="Zhou K."/>
            <person name="Otillar R."/>
            <person name="Merchant S.S."/>
            <person name="Podell S."/>
            <person name="Gaasterland T."/>
            <person name="Napoli C."/>
            <person name="Gendler K."/>
            <person name="Manuell A."/>
            <person name="Tai V."/>
            <person name="Vallon O."/>
            <person name="Piganeau G."/>
            <person name="Jancek S."/>
            <person name="Heijde M."/>
            <person name="Jabbari K."/>
            <person name="Bowler C."/>
            <person name="Lohr M."/>
            <person name="Robbens S."/>
            <person name="Werner G."/>
            <person name="Dubchak I."/>
            <person name="Pazour G.J."/>
            <person name="Ren Q."/>
            <person name="Paulsen I."/>
            <person name="Delwiche C."/>
            <person name="Schmutz J."/>
            <person name="Rokhsar D."/>
            <person name="Van de Peer Y."/>
            <person name="Moreau H."/>
            <person name="Grigoriev I.V."/>
        </authorList>
    </citation>
    <scope>NUCLEOTIDE SEQUENCE [LARGE SCALE GENOMIC DNA]</scope>
    <source>
        <strain evidence="2 3">CCE9901</strain>
    </source>
</reference>
<dbReference type="GO" id="GO:0016616">
    <property type="term" value="F:oxidoreductase activity, acting on the CH-OH group of donors, NAD or NADP as acceptor"/>
    <property type="evidence" value="ECO:0007669"/>
    <property type="project" value="InterPro"/>
</dbReference>
<evidence type="ECO:0000313" key="2">
    <source>
        <dbReference type="EMBL" id="ABP00665.1"/>
    </source>
</evidence>
<dbReference type="PANTHER" id="PTHR43750:SF2">
    <property type="entry name" value="UDP-GLUCOSE 6-DEHYDROGENASE"/>
    <property type="match status" value="1"/>
</dbReference>
<organism evidence="2 3">
    <name type="scientific">Ostreococcus lucimarinus (strain CCE9901)</name>
    <dbReference type="NCBI Taxonomy" id="436017"/>
    <lineage>
        <taxon>Eukaryota</taxon>
        <taxon>Viridiplantae</taxon>
        <taxon>Chlorophyta</taxon>
        <taxon>Mamiellophyceae</taxon>
        <taxon>Mamiellales</taxon>
        <taxon>Bathycoccaceae</taxon>
        <taxon>Ostreococcus</taxon>
    </lineage>
</organism>
<dbReference type="KEGG" id="olu:OSTLU_28491"/>
<gene>
    <name evidence="2" type="ORF">OSTLU_28491</name>
</gene>
<dbReference type="HOGENOM" id="CLU_1311965_0_0_1"/>
<protein>
    <recommendedName>
        <fullName evidence="1">UDP-glucose/GDP-mannose dehydrogenase N-terminal domain-containing protein</fullName>
    </recommendedName>
</protein>
<dbReference type="RefSeq" id="XP_001422348.1">
    <property type="nucleotide sequence ID" value="XM_001422311.1"/>
</dbReference>
<evidence type="ECO:0000313" key="3">
    <source>
        <dbReference type="Proteomes" id="UP000001568"/>
    </source>
</evidence>
<dbReference type="InterPro" id="IPR036291">
    <property type="entry name" value="NAD(P)-bd_dom_sf"/>
</dbReference>
<dbReference type="STRING" id="436017.A4SAA1"/>
<dbReference type="Pfam" id="PF03721">
    <property type="entry name" value="UDPG_MGDP_dh_N"/>
    <property type="match status" value="1"/>
</dbReference>
<keyword evidence="3" id="KW-1185">Reference proteome</keyword>
<dbReference type="AlphaFoldDB" id="A4SAA1"/>
<dbReference type="Gramene" id="ABP00665">
    <property type="protein sequence ID" value="ABP00665"/>
    <property type="gene ID" value="OSTLU_28491"/>
</dbReference>